<accession>A0A0V7ZN52</accession>
<dbReference type="OrthoDB" id="511986at2"/>
<comment type="caution">
    <text evidence="2">The sequence shown here is derived from an EMBL/GenBank/DDBJ whole genome shotgun (WGS) entry which is preliminary data.</text>
</comment>
<dbReference type="EMBL" id="LMTZ01000101">
    <property type="protein sequence ID" value="KST65961.1"/>
    <property type="molecule type" value="Genomic_DNA"/>
</dbReference>
<organism evidence="2 3">
    <name type="scientific">Mastigocoleus testarum BC008</name>
    <dbReference type="NCBI Taxonomy" id="371196"/>
    <lineage>
        <taxon>Bacteria</taxon>
        <taxon>Bacillati</taxon>
        <taxon>Cyanobacteriota</taxon>
        <taxon>Cyanophyceae</taxon>
        <taxon>Nostocales</taxon>
        <taxon>Hapalosiphonaceae</taxon>
        <taxon>Mastigocoleus</taxon>
    </lineage>
</organism>
<reference evidence="2 3" key="1">
    <citation type="journal article" date="2015" name="Genome Announc.">
        <title>Draft Genome of the Euendolithic (true boring) Cyanobacterium Mastigocoleus testarum strain BC008.</title>
        <authorList>
            <person name="Guida B.S."/>
            <person name="Garcia-Pichel F."/>
        </authorList>
    </citation>
    <scope>NUCLEOTIDE SEQUENCE [LARGE SCALE GENOMIC DNA]</scope>
    <source>
        <strain evidence="2 3">BC008</strain>
    </source>
</reference>
<keyword evidence="1" id="KW-0472">Membrane</keyword>
<name>A0A0V7ZN52_9CYAN</name>
<dbReference type="AlphaFoldDB" id="A0A0V7ZN52"/>
<keyword evidence="1" id="KW-0812">Transmembrane</keyword>
<protein>
    <submittedName>
        <fullName evidence="2">Uncharacterized protein</fullName>
    </submittedName>
</protein>
<gene>
    <name evidence="2" type="ORF">BC008_23580</name>
</gene>
<sequence>MLDSKPINLHFLKVFGLSLPIVVASIIGVSQSAYACLPDLGTEPSTLEQRVKRTPILFEGVVNKVSEEVLIIQVNQYFKGNGPKVVRLRGFNSTSCDDFIDKPGGRFLFFAEKKDNRAWKAVYDGAFGSVRAWNSQTEAELRKLK</sequence>
<dbReference type="RefSeq" id="WP_027844141.1">
    <property type="nucleotide sequence ID" value="NZ_LMTZ01000101.1"/>
</dbReference>
<feature type="transmembrane region" description="Helical" evidence="1">
    <location>
        <begin position="12"/>
        <end position="34"/>
    </location>
</feature>
<evidence type="ECO:0000256" key="1">
    <source>
        <dbReference type="SAM" id="Phobius"/>
    </source>
</evidence>
<keyword evidence="1" id="KW-1133">Transmembrane helix</keyword>
<evidence type="ECO:0000313" key="3">
    <source>
        <dbReference type="Proteomes" id="UP000053372"/>
    </source>
</evidence>
<evidence type="ECO:0000313" key="2">
    <source>
        <dbReference type="EMBL" id="KST65961.1"/>
    </source>
</evidence>
<dbReference type="Proteomes" id="UP000053372">
    <property type="component" value="Unassembled WGS sequence"/>
</dbReference>
<keyword evidence="3" id="KW-1185">Reference proteome</keyword>
<proteinExistence type="predicted"/>